<dbReference type="Pfam" id="PF00528">
    <property type="entry name" value="BPD_transp_1"/>
    <property type="match status" value="1"/>
</dbReference>
<feature type="transmembrane region" description="Helical" evidence="7">
    <location>
        <begin position="140"/>
        <end position="159"/>
    </location>
</feature>
<dbReference type="GO" id="GO:0055085">
    <property type="term" value="P:transmembrane transport"/>
    <property type="evidence" value="ECO:0007669"/>
    <property type="project" value="InterPro"/>
</dbReference>
<feature type="transmembrane region" description="Helical" evidence="7">
    <location>
        <begin position="106"/>
        <end position="128"/>
    </location>
</feature>
<keyword evidence="5 7" id="KW-1133">Transmembrane helix</keyword>
<accession>A0A4U8QNI1</accession>
<dbReference type="InterPro" id="IPR000515">
    <property type="entry name" value="MetI-like"/>
</dbReference>
<proteinExistence type="inferred from homology"/>
<evidence type="ECO:0000313" key="9">
    <source>
        <dbReference type="EMBL" id="TLD02226.1"/>
    </source>
</evidence>
<comment type="subcellular location">
    <subcellularLocation>
        <location evidence="1 7">Cell membrane</location>
        <topology evidence="1 7">Multi-pass membrane protein</topology>
    </subcellularLocation>
</comment>
<dbReference type="AlphaFoldDB" id="A0A4U8QNI1"/>
<protein>
    <submittedName>
        <fullName evidence="9">L-arabinose transport system permease protein AraQ</fullName>
    </submittedName>
</protein>
<comment type="similarity">
    <text evidence="7">Belongs to the binding-protein-dependent transport system permease family.</text>
</comment>
<name>A0A4U8QNI1_9FIRM</name>
<dbReference type="CDD" id="cd06261">
    <property type="entry name" value="TM_PBP2"/>
    <property type="match status" value="1"/>
</dbReference>
<evidence type="ECO:0000256" key="1">
    <source>
        <dbReference type="ARBA" id="ARBA00004651"/>
    </source>
</evidence>
<dbReference type="InterPro" id="IPR035906">
    <property type="entry name" value="MetI-like_sf"/>
</dbReference>
<dbReference type="OrthoDB" id="187395at2"/>
<evidence type="ECO:0000256" key="7">
    <source>
        <dbReference type="RuleBase" id="RU363032"/>
    </source>
</evidence>
<feature type="transmembrane region" description="Helical" evidence="7">
    <location>
        <begin position="72"/>
        <end position="94"/>
    </location>
</feature>
<keyword evidence="6 7" id="KW-0472">Membrane</keyword>
<evidence type="ECO:0000259" key="8">
    <source>
        <dbReference type="PROSITE" id="PS50928"/>
    </source>
</evidence>
<dbReference type="PROSITE" id="PS50928">
    <property type="entry name" value="ABC_TM1"/>
    <property type="match status" value="1"/>
</dbReference>
<dbReference type="EMBL" id="QGQD01000021">
    <property type="protein sequence ID" value="TLD02226.1"/>
    <property type="molecule type" value="Genomic_DNA"/>
</dbReference>
<sequence length="277" mass="31088">MITKNNRLQKFLKILLLGVIACFVMAPILIVVIISFKTEPEFMKSNFLPGFPLHLDNYIKVWKDADIPGVTFTSLTITVCAVLGQVFIGSLAAYALTSMKFRHAKLFSALFLIPLVFAIQTVIFPLFMIYKELHLLNTRFGLIIIYIATGLATCIFIFTKFMQTVSKEILESAQIDGAGHFRSYFQIMLPLTKAQISTIGIINGLGVWNDFFLPLMMFTDGSIKTLPLSMYTFTTEYGLKWTLVSADIVFMMLPMVIIYLLLQKYIIEGVAAGAVKG</sequence>
<dbReference type="GO" id="GO:0005886">
    <property type="term" value="C:plasma membrane"/>
    <property type="evidence" value="ECO:0007669"/>
    <property type="project" value="UniProtKB-SubCell"/>
</dbReference>
<evidence type="ECO:0000256" key="3">
    <source>
        <dbReference type="ARBA" id="ARBA00022475"/>
    </source>
</evidence>
<evidence type="ECO:0000313" key="10">
    <source>
        <dbReference type="Proteomes" id="UP000306509"/>
    </source>
</evidence>
<comment type="caution">
    <text evidence="9">The sequence shown here is derived from an EMBL/GenBank/DDBJ whole genome shotgun (WGS) entry which is preliminary data.</text>
</comment>
<evidence type="ECO:0000256" key="6">
    <source>
        <dbReference type="ARBA" id="ARBA00023136"/>
    </source>
</evidence>
<evidence type="ECO:0000256" key="2">
    <source>
        <dbReference type="ARBA" id="ARBA00022448"/>
    </source>
</evidence>
<feature type="transmembrane region" description="Helical" evidence="7">
    <location>
        <begin position="238"/>
        <end position="262"/>
    </location>
</feature>
<evidence type="ECO:0000256" key="5">
    <source>
        <dbReference type="ARBA" id="ARBA00022989"/>
    </source>
</evidence>
<dbReference type="Gene3D" id="1.10.3720.10">
    <property type="entry name" value="MetI-like"/>
    <property type="match status" value="1"/>
</dbReference>
<keyword evidence="2 7" id="KW-0813">Transport</keyword>
<organism evidence="9 10">
    <name type="scientific">Robinsoniella peoriensis</name>
    <dbReference type="NCBI Taxonomy" id="180332"/>
    <lineage>
        <taxon>Bacteria</taxon>
        <taxon>Bacillati</taxon>
        <taxon>Bacillota</taxon>
        <taxon>Clostridia</taxon>
        <taxon>Lachnospirales</taxon>
        <taxon>Lachnospiraceae</taxon>
        <taxon>Robinsoniella</taxon>
    </lineage>
</organism>
<keyword evidence="3" id="KW-1003">Cell membrane</keyword>
<keyword evidence="4 7" id="KW-0812">Transmembrane</keyword>
<feature type="domain" description="ABC transmembrane type-1" evidence="8">
    <location>
        <begin position="71"/>
        <end position="262"/>
    </location>
</feature>
<dbReference type="SUPFAM" id="SSF161098">
    <property type="entry name" value="MetI-like"/>
    <property type="match status" value="1"/>
</dbReference>
<keyword evidence="10" id="KW-1185">Reference proteome</keyword>
<feature type="transmembrane region" description="Helical" evidence="7">
    <location>
        <begin position="12"/>
        <end position="36"/>
    </location>
</feature>
<dbReference type="PANTHER" id="PTHR43744">
    <property type="entry name" value="ABC TRANSPORTER PERMEASE PROTEIN MG189-RELATED-RELATED"/>
    <property type="match status" value="1"/>
</dbReference>
<feature type="transmembrane region" description="Helical" evidence="7">
    <location>
        <begin position="196"/>
        <end position="218"/>
    </location>
</feature>
<reference evidence="9 10" key="1">
    <citation type="journal article" date="2019" name="Anaerobe">
        <title>Detection of Robinsoniella peoriensis in multiple bone samples of a trauma patient.</title>
        <authorList>
            <person name="Schrottner P."/>
            <person name="Hartwich K."/>
            <person name="Bunk B."/>
            <person name="Schober I."/>
            <person name="Helbig S."/>
            <person name="Rudolph W.W."/>
            <person name="Gunzer F."/>
        </authorList>
    </citation>
    <scope>NUCLEOTIDE SEQUENCE [LARGE SCALE GENOMIC DNA]</scope>
    <source>
        <strain evidence="9 10">DSM 106044</strain>
    </source>
</reference>
<evidence type="ECO:0000256" key="4">
    <source>
        <dbReference type="ARBA" id="ARBA00022692"/>
    </source>
</evidence>
<dbReference type="PANTHER" id="PTHR43744:SF8">
    <property type="entry name" value="SN-GLYCEROL-3-PHOSPHATE TRANSPORT SYSTEM PERMEASE PROTEIN UGPE"/>
    <property type="match status" value="1"/>
</dbReference>
<dbReference type="Proteomes" id="UP000306509">
    <property type="component" value="Unassembled WGS sequence"/>
</dbReference>
<dbReference type="STRING" id="180332.GCA_000797495_05682"/>
<gene>
    <name evidence="9" type="primary">araQ_10</name>
    <name evidence="9" type="ORF">DSM106044_00896</name>
</gene>
<dbReference type="RefSeq" id="WP_044297581.1">
    <property type="nucleotide sequence ID" value="NZ_CABMJZ010000092.1"/>
</dbReference>